<reference evidence="1 2" key="1">
    <citation type="submission" date="2019-07" db="EMBL/GenBank/DDBJ databases">
        <title>complete genome sequencing of Ornithinimicrobium sp. H23M54.</title>
        <authorList>
            <person name="Bae J.-W."/>
            <person name="Lee S.-Y."/>
        </authorList>
    </citation>
    <scope>NUCLEOTIDE SEQUENCE [LARGE SCALE GENOMIC DNA]</scope>
    <source>
        <strain evidence="1 2">H23M54</strain>
    </source>
</reference>
<dbReference type="OrthoDB" id="5143602at2"/>
<protein>
    <recommendedName>
        <fullName evidence="3">Cell wall-binding repeat-containing protein</fullName>
    </recommendedName>
</protein>
<dbReference type="AlphaFoldDB" id="A0A516G994"/>
<sequence length="780" mass="81583">MPGRARRERDRCATDRPYTQRACRVPRTTPCEKGSPRMKLSRPSLWRRAIAPVCAMVLILVPGTSLAAPPADDVAVTASPDETTSENLGPDEHEINAPRDQARAITVGSHTGLADAIDPAGEMDWFRFSAPTAGTYVVETIEVASTLNTRLVGYHGSTQVASGTGGDGGVSQRMVVNVSIPGTYHVRVAGRYTSQRGTYRIRVLPQYDQGLTWGSNGEPDGHRMLAPAVTVGQSNVVSRAIEPVSSAHTGAGADVDWIRFHAPQPGVYTVEYLDAAMQMVTSGWDAGGNQVASGTGGTGVVEQYVAFNVSIPGTYFVRATSRYSSDSGTYKLRVLRQYDQGHSWTSVHESNNTRMTGYPVGRGEVHDSVLETRRSGTRDRADSDFFNFPVKPGSEHIVDVTATGLSTTVSLYNQAGTQVASRSCSSGNTCTLTTVPTLAGRYHLRVVPRYSDGAGTYTFCARAAGEVCSSVDPSKVTRLQGSDRYATAAAVSQRFPSGASVAFVAAGTDFPDALAGAARAGAVDAPVLLTRSGSLPNATITELQRLKPHRIVVLGGASAINNTVLQQLRTYAQASGSDAVTRISGSNRYETSAKISALFPSGVSTAYIATGRAFPDALSGAALAGANGSPLLLVNADAIPASVRAELTRLKPQRIVVLGGTGAVSSGVAQSLAQYATASTNKVTRVSGTDRYATSAAVAARFPANVPGAYVATGLDFPDALASAALAGSTNSPVLLTRPTSLPGPIQTQLTRLRPAHGYVIGAPGAVSNSVAISLGKYVR</sequence>
<accession>A0A516G994</accession>
<dbReference type="Proteomes" id="UP000315395">
    <property type="component" value="Chromosome"/>
</dbReference>
<dbReference type="PANTHER" id="PTHR30032:SF8">
    <property type="entry name" value="GERMINATION-SPECIFIC N-ACETYLMURAMOYL-L-ALANINE AMIDASE"/>
    <property type="match status" value="1"/>
</dbReference>
<dbReference type="EMBL" id="CP041616">
    <property type="protein sequence ID" value="QDO88103.1"/>
    <property type="molecule type" value="Genomic_DNA"/>
</dbReference>
<dbReference type="InterPro" id="IPR007253">
    <property type="entry name" value="Cell_wall-bd_2"/>
</dbReference>
<name>A0A516G994_9MICO</name>
<evidence type="ECO:0000313" key="1">
    <source>
        <dbReference type="EMBL" id="QDO88103.1"/>
    </source>
</evidence>
<proteinExistence type="predicted"/>
<evidence type="ECO:0000313" key="2">
    <source>
        <dbReference type="Proteomes" id="UP000315395"/>
    </source>
</evidence>
<dbReference type="Pfam" id="PF04122">
    <property type="entry name" value="CW_binding_2"/>
    <property type="match status" value="3"/>
</dbReference>
<evidence type="ECO:0008006" key="3">
    <source>
        <dbReference type="Google" id="ProtNLM"/>
    </source>
</evidence>
<keyword evidence="2" id="KW-1185">Reference proteome</keyword>
<dbReference type="Gene3D" id="3.40.50.12090">
    <property type="match status" value="2"/>
</dbReference>
<gene>
    <name evidence="1" type="ORF">FNH13_06865</name>
</gene>
<dbReference type="InterPro" id="IPR051922">
    <property type="entry name" value="Bact_Sporulation_Assoc"/>
</dbReference>
<dbReference type="Gene3D" id="2.60.120.380">
    <property type="match status" value="3"/>
</dbReference>
<dbReference type="KEGG" id="orz:FNH13_06865"/>
<organism evidence="1 2">
    <name type="scientific">Ornithinimicrobium ciconiae</name>
    <dbReference type="NCBI Taxonomy" id="2594265"/>
    <lineage>
        <taxon>Bacteria</taxon>
        <taxon>Bacillati</taxon>
        <taxon>Actinomycetota</taxon>
        <taxon>Actinomycetes</taxon>
        <taxon>Micrococcales</taxon>
        <taxon>Ornithinimicrobiaceae</taxon>
        <taxon>Ornithinimicrobium</taxon>
    </lineage>
</organism>
<dbReference type="PANTHER" id="PTHR30032">
    <property type="entry name" value="N-ACETYLMURAMOYL-L-ALANINE AMIDASE-RELATED"/>
    <property type="match status" value="1"/>
</dbReference>